<protein>
    <recommendedName>
        <fullName evidence="1">Septum formation-related domain-containing protein</fullName>
    </recommendedName>
</protein>
<sequence>MLETMKSPRLRASALAAGALVLGLSLSGCGLIGGGGPDRDPSGTVTATSTSDAFQIKVGDCIQDPGTTSITDVVSVPCSEAHDFEAFDRTLLADGDYPGETTISDKAEAYCGPAFTKFVGIESAKSKYGVTYFYPTAESWKQDDREILCLAAAKDETKIKGSLKGVKK</sequence>
<comment type="caution">
    <text evidence="2">The sequence shown here is derived from an EMBL/GenBank/DDBJ whole genome shotgun (WGS) entry which is preliminary data.</text>
</comment>
<dbReference type="Proteomes" id="UP000521748">
    <property type="component" value="Unassembled WGS sequence"/>
</dbReference>
<name>A0A7Y9S8X4_9MICC</name>
<dbReference type="AlphaFoldDB" id="A0A7Y9S8X4"/>
<gene>
    <name evidence="2" type="ORF">FHU41_002032</name>
</gene>
<evidence type="ECO:0000313" key="2">
    <source>
        <dbReference type="EMBL" id="NYE95782.1"/>
    </source>
</evidence>
<accession>A0A7Y9S8X4</accession>
<organism evidence="2 3">
    <name type="scientific">Psychromicrobium silvestre</name>
    <dbReference type="NCBI Taxonomy" id="1645614"/>
    <lineage>
        <taxon>Bacteria</taxon>
        <taxon>Bacillati</taxon>
        <taxon>Actinomycetota</taxon>
        <taxon>Actinomycetes</taxon>
        <taxon>Micrococcales</taxon>
        <taxon>Micrococcaceae</taxon>
        <taxon>Psychromicrobium</taxon>
    </lineage>
</organism>
<proteinExistence type="predicted"/>
<evidence type="ECO:0000313" key="3">
    <source>
        <dbReference type="Proteomes" id="UP000521748"/>
    </source>
</evidence>
<evidence type="ECO:0000259" key="1">
    <source>
        <dbReference type="Pfam" id="PF13845"/>
    </source>
</evidence>
<dbReference type="PROSITE" id="PS51257">
    <property type="entry name" value="PROKAR_LIPOPROTEIN"/>
    <property type="match status" value="1"/>
</dbReference>
<dbReference type="InterPro" id="IPR026004">
    <property type="entry name" value="Septum_form"/>
</dbReference>
<feature type="domain" description="Septum formation-related" evidence="1">
    <location>
        <begin position="59"/>
        <end position="157"/>
    </location>
</feature>
<reference evidence="2 3" key="1">
    <citation type="submission" date="2020-07" db="EMBL/GenBank/DDBJ databases">
        <title>Sequencing the genomes of 1000 actinobacteria strains.</title>
        <authorList>
            <person name="Klenk H.-P."/>
        </authorList>
    </citation>
    <scope>NUCLEOTIDE SEQUENCE [LARGE SCALE GENOMIC DNA]</scope>
    <source>
        <strain evidence="2 3">DSM 102047</strain>
    </source>
</reference>
<dbReference type="RefSeq" id="WP_179389520.1">
    <property type="nucleotide sequence ID" value="NZ_JACBYQ010000002.1"/>
</dbReference>
<dbReference type="EMBL" id="JACBYQ010000002">
    <property type="protein sequence ID" value="NYE95782.1"/>
    <property type="molecule type" value="Genomic_DNA"/>
</dbReference>
<dbReference type="Pfam" id="PF13845">
    <property type="entry name" value="Septum_form"/>
    <property type="match status" value="1"/>
</dbReference>
<keyword evidence="3" id="KW-1185">Reference proteome</keyword>